<feature type="transmembrane region" description="Helical" evidence="1">
    <location>
        <begin position="92"/>
        <end position="112"/>
    </location>
</feature>
<sequence length="154" mass="17915">MRFIENLKEGLQVKFGLNETGSIAKTRTISKHFGWLGFLGFMGPIIYSFTGWSGSLAFLVFFGFFAFYFEGKMSNTLRDERFIENERRAERIAYRIGIMIIFLALIGCINWIEPYGYKAAYTFLITIIALDWAVVLNLSYGLLYYWDKKENSNE</sequence>
<gene>
    <name evidence="2" type="ORF">PBV87_14430</name>
</gene>
<evidence type="ECO:0000256" key="1">
    <source>
        <dbReference type="SAM" id="Phobius"/>
    </source>
</evidence>
<accession>A0AA42DPY0</accession>
<feature type="transmembrane region" description="Helical" evidence="1">
    <location>
        <begin position="55"/>
        <end position="71"/>
    </location>
</feature>
<dbReference type="EMBL" id="JAQIFT010000053">
    <property type="protein sequence ID" value="MDA3732686.1"/>
    <property type="molecule type" value="Genomic_DNA"/>
</dbReference>
<dbReference type="AlphaFoldDB" id="A0AA42DPY0"/>
<feature type="transmembrane region" description="Helical" evidence="1">
    <location>
        <begin position="33"/>
        <end position="49"/>
    </location>
</feature>
<name>A0AA42DPY0_9FIRM</name>
<evidence type="ECO:0000313" key="2">
    <source>
        <dbReference type="EMBL" id="MDA3732686.1"/>
    </source>
</evidence>
<feature type="transmembrane region" description="Helical" evidence="1">
    <location>
        <begin position="124"/>
        <end position="146"/>
    </location>
</feature>
<evidence type="ECO:0000313" key="3">
    <source>
        <dbReference type="Proteomes" id="UP001169242"/>
    </source>
</evidence>
<keyword evidence="3" id="KW-1185">Reference proteome</keyword>
<keyword evidence="1" id="KW-0812">Transmembrane</keyword>
<organism evidence="2 3">
    <name type="scientific">Holtiella tumoricola</name>
    <dbReference type="NCBI Taxonomy" id="3018743"/>
    <lineage>
        <taxon>Bacteria</taxon>
        <taxon>Bacillati</taxon>
        <taxon>Bacillota</taxon>
        <taxon>Clostridia</taxon>
        <taxon>Lachnospirales</taxon>
        <taxon>Cellulosilyticaceae</taxon>
        <taxon>Holtiella</taxon>
    </lineage>
</organism>
<keyword evidence="1" id="KW-1133">Transmembrane helix</keyword>
<dbReference type="Proteomes" id="UP001169242">
    <property type="component" value="Unassembled WGS sequence"/>
</dbReference>
<dbReference type="RefSeq" id="WP_271012722.1">
    <property type="nucleotide sequence ID" value="NZ_JAQIFT010000053.1"/>
</dbReference>
<reference evidence="2" key="1">
    <citation type="journal article" date="2023" name="Int. J. Syst. Evol. Microbiol.">
        <title>&lt;i&gt;Holtiella tumoricola&lt;/i&gt; gen. nov. sp. nov., isolated from a human clinical sample.</title>
        <authorList>
            <person name="Allen-Vercoe E."/>
            <person name="Daigneault M.C."/>
            <person name="Vancuren S.J."/>
            <person name="Cochrane K."/>
            <person name="O'Neal L.L."/>
            <person name="Sankaranarayanan K."/>
            <person name="Lawson P.A."/>
        </authorList>
    </citation>
    <scope>NUCLEOTIDE SEQUENCE</scope>
    <source>
        <strain evidence="2">CC70A</strain>
    </source>
</reference>
<comment type="caution">
    <text evidence="2">The sequence shown here is derived from an EMBL/GenBank/DDBJ whole genome shotgun (WGS) entry which is preliminary data.</text>
</comment>
<keyword evidence="1" id="KW-0472">Membrane</keyword>
<protein>
    <submittedName>
        <fullName evidence="2">DUF3796 domain-containing protein</fullName>
    </submittedName>
</protein>
<proteinExistence type="predicted"/>